<organism evidence="1 2">
    <name type="scientific">Anabas testudineus</name>
    <name type="common">Climbing perch</name>
    <name type="synonym">Anthias testudineus</name>
    <dbReference type="NCBI Taxonomy" id="64144"/>
    <lineage>
        <taxon>Eukaryota</taxon>
        <taxon>Metazoa</taxon>
        <taxon>Chordata</taxon>
        <taxon>Craniata</taxon>
        <taxon>Vertebrata</taxon>
        <taxon>Euteleostomi</taxon>
        <taxon>Actinopterygii</taxon>
        <taxon>Neopterygii</taxon>
        <taxon>Teleostei</taxon>
        <taxon>Neoteleostei</taxon>
        <taxon>Acanthomorphata</taxon>
        <taxon>Anabantaria</taxon>
        <taxon>Anabantiformes</taxon>
        <taxon>Anabantoidei</taxon>
        <taxon>Anabantidae</taxon>
        <taxon>Anabas</taxon>
    </lineage>
</organism>
<sequence>MENQSGYKKEGNCLIRAIAQTLAIASSTTWNILKKKEATGGLSNRSVDNRNTVRAVKKDPKTTVSDINNNFQRAGVKTISEPARKIRRPKIGICPKVLKLAFYRLMRQRLTFKKTKDGFKQRCYLVYVSNPNVNTWN</sequence>
<reference evidence="1" key="2">
    <citation type="submission" date="2025-08" db="UniProtKB">
        <authorList>
            <consortium name="Ensembl"/>
        </authorList>
    </citation>
    <scope>IDENTIFICATION</scope>
</reference>
<protein>
    <recommendedName>
        <fullName evidence="3">Transposase Tc1-like domain-containing protein</fullName>
    </recommendedName>
</protein>
<evidence type="ECO:0008006" key="3">
    <source>
        <dbReference type="Google" id="ProtNLM"/>
    </source>
</evidence>
<evidence type="ECO:0000313" key="2">
    <source>
        <dbReference type="Proteomes" id="UP000265040"/>
    </source>
</evidence>
<proteinExistence type="predicted"/>
<dbReference type="Proteomes" id="UP000265040">
    <property type="component" value="Chromosome 16"/>
</dbReference>
<keyword evidence="2" id="KW-1185">Reference proteome</keyword>
<dbReference type="Ensembl" id="ENSATET00000000378.2">
    <property type="protein sequence ID" value="ENSATEP00000000366.2"/>
    <property type="gene ID" value="ENSATEG00000000278.2"/>
</dbReference>
<dbReference type="AlphaFoldDB" id="A0A3Q1I713"/>
<dbReference type="InParanoid" id="A0A3Q1I713"/>
<accession>A0A3Q1I713</accession>
<evidence type="ECO:0000313" key="1">
    <source>
        <dbReference type="Ensembl" id="ENSATEP00000000366.2"/>
    </source>
</evidence>
<reference evidence="1" key="3">
    <citation type="submission" date="2025-09" db="UniProtKB">
        <authorList>
            <consortium name="Ensembl"/>
        </authorList>
    </citation>
    <scope>IDENTIFICATION</scope>
</reference>
<name>A0A3Q1I713_ANATE</name>
<reference evidence="1" key="1">
    <citation type="submission" date="2021-04" db="EMBL/GenBank/DDBJ databases">
        <authorList>
            <consortium name="Wellcome Sanger Institute Data Sharing"/>
        </authorList>
    </citation>
    <scope>NUCLEOTIDE SEQUENCE [LARGE SCALE GENOMIC DNA]</scope>
</reference>